<feature type="domain" description="C2H2-type" evidence="3">
    <location>
        <begin position="26"/>
        <end position="55"/>
    </location>
</feature>
<dbReference type="EMBL" id="JBBHLL010000294">
    <property type="protein sequence ID" value="KAK7806681.1"/>
    <property type="molecule type" value="Genomic_DNA"/>
</dbReference>
<dbReference type="PROSITE" id="PS00028">
    <property type="entry name" value="ZINC_FINGER_C2H2_1"/>
    <property type="match status" value="1"/>
</dbReference>
<reference evidence="4 5" key="1">
    <citation type="journal article" date="2023" name="bioRxiv">
        <title>Conserved and derived expression patterns and positive selection on dental genes reveal complex evolutionary context of ever-growing rodent molars.</title>
        <authorList>
            <person name="Calamari Z.T."/>
            <person name="Song A."/>
            <person name="Cohen E."/>
            <person name="Akter M."/>
            <person name="Roy R.D."/>
            <person name="Hallikas O."/>
            <person name="Christensen M.M."/>
            <person name="Li P."/>
            <person name="Marangoni P."/>
            <person name="Jernvall J."/>
            <person name="Klein O.D."/>
        </authorList>
    </citation>
    <scope>NUCLEOTIDE SEQUENCE [LARGE SCALE GENOMIC DNA]</scope>
    <source>
        <strain evidence="4">V071</strain>
    </source>
</reference>
<organism evidence="4 5">
    <name type="scientific">Myodes glareolus</name>
    <name type="common">Bank vole</name>
    <name type="synonym">Clethrionomys glareolus</name>
    <dbReference type="NCBI Taxonomy" id="447135"/>
    <lineage>
        <taxon>Eukaryota</taxon>
        <taxon>Metazoa</taxon>
        <taxon>Chordata</taxon>
        <taxon>Craniata</taxon>
        <taxon>Vertebrata</taxon>
        <taxon>Euteleostomi</taxon>
        <taxon>Mammalia</taxon>
        <taxon>Eutheria</taxon>
        <taxon>Euarchontoglires</taxon>
        <taxon>Glires</taxon>
        <taxon>Rodentia</taxon>
        <taxon>Myomorpha</taxon>
        <taxon>Muroidea</taxon>
        <taxon>Cricetidae</taxon>
        <taxon>Arvicolinae</taxon>
        <taxon>Myodes</taxon>
    </lineage>
</organism>
<evidence type="ECO:0000259" key="3">
    <source>
        <dbReference type="PROSITE" id="PS50157"/>
    </source>
</evidence>
<dbReference type="GO" id="GO:0008270">
    <property type="term" value="F:zinc ion binding"/>
    <property type="evidence" value="ECO:0007669"/>
    <property type="project" value="UniProtKB-KW"/>
</dbReference>
<keyword evidence="1" id="KW-0863">Zinc-finger</keyword>
<gene>
    <name evidence="4" type="ORF">U0070_026177</name>
</gene>
<dbReference type="PROSITE" id="PS50157">
    <property type="entry name" value="ZINC_FINGER_C2H2_2"/>
    <property type="match status" value="1"/>
</dbReference>
<keyword evidence="1" id="KW-0862">Zinc</keyword>
<feature type="region of interest" description="Disordered" evidence="2">
    <location>
        <begin position="54"/>
        <end position="76"/>
    </location>
</feature>
<dbReference type="PANTHER" id="PTHR23057">
    <property type="entry name" value="JUXTAPOSED WITH ANOTHER ZINC FINGER PROTEIN 1"/>
    <property type="match status" value="1"/>
</dbReference>
<keyword evidence="5" id="KW-1185">Reference proteome</keyword>
<dbReference type="AlphaFoldDB" id="A0AAW0HX18"/>
<evidence type="ECO:0000256" key="2">
    <source>
        <dbReference type="SAM" id="MobiDB-lite"/>
    </source>
</evidence>
<evidence type="ECO:0000313" key="4">
    <source>
        <dbReference type="EMBL" id="KAK7806681.1"/>
    </source>
</evidence>
<accession>A0AAW0HX18</accession>
<dbReference type="PANTHER" id="PTHR23057:SF4">
    <property type="entry name" value="ZINC FINGER PROTEIN DPF3"/>
    <property type="match status" value="1"/>
</dbReference>
<evidence type="ECO:0000256" key="1">
    <source>
        <dbReference type="PROSITE-ProRule" id="PRU00042"/>
    </source>
</evidence>
<dbReference type="InterPro" id="IPR013087">
    <property type="entry name" value="Znf_C2H2_type"/>
</dbReference>
<dbReference type="GO" id="GO:0005634">
    <property type="term" value="C:nucleus"/>
    <property type="evidence" value="ECO:0007669"/>
    <property type="project" value="TreeGrafter"/>
</dbReference>
<name>A0AAW0HX18_MYOGA</name>
<sequence length="323" mass="35962">MDELTAEQRMRLSRGIQQTRFWWLFHRCVPLCGKRYKNRPGLSYHYAHTHLASEEGDEAQDQDTRSPPNHRNENHRLLWDDTQAAVTVKEPHKYRDMQGHRQVAHTTCSHWGLLTLVLLLSFAPSPSAVSSTEPRAHPHICNFLIERINPCCPELPTQQSPGTPAVLLLLPEDSSPALLLLLPEDASLAVLPLFQRTHPLLSSCSSRGLIPCCSPAPPRGRIPCCPPAPPEDSSPAVLLLLPEDASPAVLLLLPEDASLAVLPLLQRTHPLLSSCSSQRTHPLLFSCSSQRTHPHHLSSMQKRNIDNAIYGCNEDCKSLKSNH</sequence>
<evidence type="ECO:0000313" key="5">
    <source>
        <dbReference type="Proteomes" id="UP001488838"/>
    </source>
</evidence>
<protein>
    <recommendedName>
        <fullName evidence="3">C2H2-type domain-containing protein</fullName>
    </recommendedName>
</protein>
<proteinExistence type="predicted"/>
<dbReference type="Proteomes" id="UP001488838">
    <property type="component" value="Unassembled WGS sequence"/>
</dbReference>
<dbReference type="InterPro" id="IPR051580">
    <property type="entry name" value="ZnF-Chromatin_assoc"/>
</dbReference>
<keyword evidence="1" id="KW-0479">Metal-binding</keyword>
<comment type="caution">
    <text evidence="4">The sequence shown here is derived from an EMBL/GenBank/DDBJ whole genome shotgun (WGS) entry which is preliminary data.</text>
</comment>